<keyword evidence="6" id="KW-0249">Electron transport</keyword>
<gene>
    <name evidence="9" type="ORF">MTCD1_00816</name>
</gene>
<dbReference type="PRINTS" id="PR00155">
    <property type="entry name" value="AMICYANIN"/>
</dbReference>
<evidence type="ECO:0000259" key="8">
    <source>
        <dbReference type="Pfam" id="PF00127"/>
    </source>
</evidence>
<dbReference type="InterPro" id="IPR002386">
    <property type="entry name" value="Amicyanin/Pseudoazurin"/>
</dbReference>
<evidence type="ECO:0000313" key="10">
    <source>
        <dbReference type="Proteomes" id="UP000197068"/>
    </source>
</evidence>
<evidence type="ECO:0000256" key="3">
    <source>
        <dbReference type="ARBA" id="ARBA00022448"/>
    </source>
</evidence>
<dbReference type="Gene3D" id="2.60.40.420">
    <property type="entry name" value="Cupredoxins - blue copper proteins"/>
    <property type="match status" value="1"/>
</dbReference>
<evidence type="ECO:0000256" key="2">
    <source>
        <dbReference type="ARBA" id="ARBA00004418"/>
    </source>
</evidence>
<keyword evidence="7" id="KW-0186">Copper</keyword>
<dbReference type="SUPFAM" id="SSF49503">
    <property type="entry name" value="Cupredoxins"/>
    <property type="match status" value="1"/>
</dbReference>
<evidence type="ECO:0000313" key="9">
    <source>
        <dbReference type="EMBL" id="GAW95217.1"/>
    </source>
</evidence>
<keyword evidence="5" id="KW-0574">Periplasm</keyword>
<dbReference type="PRINTS" id="PR00156">
    <property type="entry name" value="COPPERBLUE"/>
</dbReference>
<dbReference type="InterPro" id="IPR001235">
    <property type="entry name" value="Copper_blue_Plastocyanin"/>
</dbReference>
<dbReference type="EMBL" id="BDQM01000004">
    <property type="protein sequence ID" value="GAW95217.1"/>
    <property type="molecule type" value="Genomic_DNA"/>
</dbReference>
<protein>
    <submittedName>
        <fullName evidence="9">Pseudoazurin</fullName>
    </submittedName>
</protein>
<name>A0ABQ0MS81_9GAMM</name>
<evidence type="ECO:0000256" key="1">
    <source>
        <dbReference type="ARBA" id="ARBA00001935"/>
    </source>
</evidence>
<dbReference type="Pfam" id="PF00127">
    <property type="entry name" value="Copper-bind"/>
    <property type="match status" value="1"/>
</dbReference>
<evidence type="ECO:0000256" key="7">
    <source>
        <dbReference type="ARBA" id="ARBA00023008"/>
    </source>
</evidence>
<reference evidence="9 10" key="1">
    <citation type="submission" date="2017-06" db="EMBL/GenBank/DDBJ databases">
        <title>Whole Genome Sequences of Colwellia marinimaniae MTCD1.</title>
        <authorList>
            <person name="Kusumoto H."/>
            <person name="Inoue M."/>
            <person name="Tanikawa K."/>
            <person name="Maeji H."/>
            <person name="Cameron J.H."/>
            <person name="Bartlett D.H."/>
        </authorList>
    </citation>
    <scope>NUCLEOTIDE SEQUENCE [LARGE SCALE GENOMIC DNA]</scope>
    <source>
        <strain evidence="9 10">MTCD1</strain>
    </source>
</reference>
<keyword evidence="4" id="KW-0479">Metal-binding</keyword>
<comment type="cofactor">
    <cofactor evidence="1">
        <name>Cu cation</name>
        <dbReference type="ChEBI" id="CHEBI:23378"/>
    </cofactor>
</comment>
<comment type="subcellular location">
    <subcellularLocation>
        <location evidence="2">Periplasm</location>
    </subcellularLocation>
</comment>
<accession>A0ABQ0MS81</accession>
<dbReference type="InterPro" id="IPR000923">
    <property type="entry name" value="BlueCu_1"/>
</dbReference>
<sequence>MKRLIITLVLLLPTLLVAKEHQVKLLTANASGQTMIMEPDFLKISPGDTVRFIPSDASHNAQSLLSPKGGITFNTPMGKVAVVEFKQEGVFLYKCLPHFALGMVGVIQVGNAVNLADVKTQWQTLQAGVVMNKDRVTATIAKIK</sequence>
<evidence type="ECO:0000256" key="5">
    <source>
        <dbReference type="ARBA" id="ARBA00022764"/>
    </source>
</evidence>
<keyword evidence="10" id="KW-1185">Reference proteome</keyword>
<comment type="caution">
    <text evidence="9">The sequence shown here is derived from an EMBL/GenBank/DDBJ whole genome shotgun (WGS) entry which is preliminary data.</text>
</comment>
<dbReference type="RefSeq" id="WP_057181168.1">
    <property type="nucleotide sequence ID" value="NZ_BDQM01000004.1"/>
</dbReference>
<evidence type="ECO:0000256" key="4">
    <source>
        <dbReference type="ARBA" id="ARBA00022723"/>
    </source>
</evidence>
<dbReference type="Proteomes" id="UP000197068">
    <property type="component" value="Unassembled WGS sequence"/>
</dbReference>
<dbReference type="InterPro" id="IPR008972">
    <property type="entry name" value="Cupredoxin"/>
</dbReference>
<proteinExistence type="predicted"/>
<keyword evidence="3" id="KW-0813">Transport</keyword>
<organism evidence="9 10">
    <name type="scientific">Colwellia marinimaniae</name>
    <dbReference type="NCBI Taxonomy" id="1513592"/>
    <lineage>
        <taxon>Bacteria</taxon>
        <taxon>Pseudomonadati</taxon>
        <taxon>Pseudomonadota</taxon>
        <taxon>Gammaproteobacteria</taxon>
        <taxon>Alteromonadales</taxon>
        <taxon>Colwelliaceae</taxon>
        <taxon>Colwellia</taxon>
    </lineage>
</organism>
<feature type="domain" description="Blue (type 1) copper" evidence="8">
    <location>
        <begin position="29"/>
        <end position="109"/>
    </location>
</feature>
<evidence type="ECO:0000256" key="6">
    <source>
        <dbReference type="ARBA" id="ARBA00022982"/>
    </source>
</evidence>